<dbReference type="PANTHER" id="PTHR11963:SF20">
    <property type="entry name" value="PEPTIDASE B"/>
    <property type="match status" value="1"/>
</dbReference>
<dbReference type="SUPFAM" id="SSF52949">
    <property type="entry name" value="Macro domain-like"/>
    <property type="match status" value="1"/>
</dbReference>
<evidence type="ECO:0000256" key="3">
    <source>
        <dbReference type="ARBA" id="ARBA00022670"/>
    </source>
</evidence>
<reference evidence="7 8" key="1">
    <citation type="journal article" date="2012" name="J. Bacteriol.">
        <title>Genome Sequence of Nitratireductor pacificus Type Strain pht-3B.</title>
        <authorList>
            <person name="Lai Q."/>
            <person name="Li G."/>
            <person name="Shao Z."/>
        </authorList>
    </citation>
    <scope>NUCLEOTIDE SEQUENCE [LARGE SCALE GENOMIC DNA]</scope>
    <source>
        <strain evidence="8">pht-3B</strain>
    </source>
</reference>
<dbReference type="PRINTS" id="PR00481">
    <property type="entry name" value="LAMNOPPTDASE"/>
</dbReference>
<organism evidence="7 8">
    <name type="scientific">Nitratireductor pacificus pht-3B</name>
    <dbReference type="NCBI Taxonomy" id="391937"/>
    <lineage>
        <taxon>Bacteria</taxon>
        <taxon>Pseudomonadati</taxon>
        <taxon>Pseudomonadota</taxon>
        <taxon>Alphaproteobacteria</taxon>
        <taxon>Hyphomicrobiales</taxon>
        <taxon>Phyllobacteriaceae</taxon>
        <taxon>Nitratireductor</taxon>
    </lineage>
</organism>
<dbReference type="InterPro" id="IPR048816">
    <property type="entry name" value="Peptidase_M17_N_1"/>
</dbReference>
<evidence type="ECO:0000256" key="1">
    <source>
        <dbReference type="ARBA" id="ARBA00009528"/>
    </source>
</evidence>
<dbReference type="Gene3D" id="3.40.220.10">
    <property type="entry name" value="Leucine Aminopeptidase, subunit E, domain 1"/>
    <property type="match status" value="1"/>
</dbReference>
<sequence>MPLTLVARKEENSLPVYPVQAGRLEAVAAPPEALAWARMHGFNGAAGKVLTIPGKDAALAGAFIGIGEEGEMTALTSGGLARHLPEGAWHFATAPDEAELAALGLMLGSYAFTRYGKKPLPEIRFAVPHGVDAARVGHLAEGSFLARDLINTPAGDMGPDRLEAAARALAERHGAKVSVIEGDALLDANLPMIHAVGRASAIAPRLIDLTWGTPDAPKVTLVGKGVCFDTGGLDLKPAAGMLLMKKDMGGAANVLGLALMLMASKARIRLRVLIPAVENAVSGNAFRPGDVLTSRKGLTVEIGNTDAEGRLVLADALALADEEAPEMLIDMATLTGAARVALGPDLPPFYTDDDILADALARASMAVADPLWRMPLWKPYRARLDSKIADMNNVSLDGFAGSPIAGLFLGRFVEQAKSWVHLDIFGWNPTDKPHAPVGGEAQGIRALERVLADRYGG</sequence>
<accession>K2MQ93</accession>
<feature type="domain" description="Cytosol aminopeptidase" evidence="6">
    <location>
        <begin position="304"/>
        <end position="311"/>
    </location>
</feature>
<dbReference type="RefSeq" id="WP_008596152.1">
    <property type="nucleotide sequence ID" value="NZ_AMRM01000007.1"/>
</dbReference>
<dbReference type="GO" id="GO:0070006">
    <property type="term" value="F:metalloaminopeptidase activity"/>
    <property type="evidence" value="ECO:0007669"/>
    <property type="project" value="InterPro"/>
</dbReference>
<evidence type="ECO:0000259" key="6">
    <source>
        <dbReference type="PROSITE" id="PS00631"/>
    </source>
</evidence>
<dbReference type="EMBL" id="AMRM01000007">
    <property type="protein sequence ID" value="EKF19477.1"/>
    <property type="molecule type" value="Genomic_DNA"/>
</dbReference>
<dbReference type="Pfam" id="PF00883">
    <property type="entry name" value="Peptidase_M17"/>
    <property type="match status" value="1"/>
</dbReference>
<dbReference type="STRING" id="391937.NA2_08294"/>
<dbReference type="Proteomes" id="UP000006786">
    <property type="component" value="Unassembled WGS sequence"/>
</dbReference>
<dbReference type="GO" id="GO:0006508">
    <property type="term" value="P:proteolysis"/>
    <property type="evidence" value="ECO:0007669"/>
    <property type="project" value="UniProtKB-KW"/>
</dbReference>
<dbReference type="PANTHER" id="PTHR11963">
    <property type="entry name" value="LEUCINE AMINOPEPTIDASE-RELATED"/>
    <property type="match status" value="1"/>
</dbReference>
<evidence type="ECO:0000313" key="8">
    <source>
        <dbReference type="Proteomes" id="UP000006786"/>
    </source>
</evidence>
<dbReference type="Gene3D" id="3.40.630.10">
    <property type="entry name" value="Zn peptidases"/>
    <property type="match status" value="1"/>
</dbReference>
<dbReference type="eggNOG" id="COG0260">
    <property type="taxonomic scope" value="Bacteria"/>
</dbReference>
<evidence type="ECO:0000256" key="2">
    <source>
        <dbReference type="ARBA" id="ARBA00022438"/>
    </source>
</evidence>
<keyword evidence="3" id="KW-0645">Protease</keyword>
<dbReference type="Pfam" id="PF21337">
    <property type="entry name" value="Peptidase_M17_N_1"/>
    <property type="match status" value="1"/>
</dbReference>
<keyword evidence="4" id="KW-0378">Hydrolase</keyword>
<keyword evidence="2 7" id="KW-0031">Aminopeptidase</keyword>
<evidence type="ECO:0000256" key="4">
    <source>
        <dbReference type="ARBA" id="ARBA00022801"/>
    </source>
</evidence>
<dbReference type="SUPFAM" id="SSF53187">
    <property type="entry name" value="Zn-dependent exopeptidases"/>
    <property type="match status" value="1"/>
</dbReference>
<evidence type="ECO:0000313" key="7">
    <source>
        <dbReference type="EMBL" id="EKF19477.1"/>
    </source>
</evidence>
<dbReference type="PROSITE" id="PS00631">
    <property type="entry name" value="CYTOSOL_AP"/>
    <property type="match status" value="1"/>
</dbReference>
<dbReference type="InterPro" id="IPR011356">
    <property type="entry name" value="Leucine_aapep/pepB"/>
</dbReference>
<proteinExistence type="inferred from homology"/>
<dbReference type="GO" id="GO:0030145">
    <property type="term" value="F:manganese ion binding"/>
    <property type="evidence" value="ECO:0007669"/>
    <property type="project" value="InterPro"/>
</dbReference>
<keyword evidence="5" id="KW-0464">Manganese</keyword>
<dbReference type="GO" id="GO:0005737">
    <property type="term" value="C:cytoplasm"/>
    <property type="evidence" value="ECO:0007669"/>
    <property type="project" value="InterPro"/>
</dbReference>
<dbReference type="OrthoDB" id="9809354at2"/>
<evidence type="ECO:0000256" key="5">
    <source>
        <dbReference type="ARBA" id="ARBA00023211"/>
    </source>
</evidence>
<comment type="similarity">
    <text evidence="1">Belongs to the peptidase M17 family.</text>
</comment>
<name>K2MQ93_9HYPH</name>
<comment type="caution">
    <text evidence="7">The sequence shown here is derived from an EMBL/GenBank/DDBJ whole genome shotgun (WGS) entry which is preliminary data.</text>
</comment>
<dbReference type="InterPro" id="IPR000819">
    <property type="entry name" value="Peptidase_M17_C"/>
</dbReference>
<dbReference type="CDD" id="cd00433">
    <property type="entry name" value="Peptidase_M17"/>
    <property type="match status" value="1"/>
</dbReference>
<gene>
    <name evidence="7" type="ORF">NA2_08294</name>
</gene>
<protein>
    <submittedName>
        <fullName evidence="7">Peptidase M17 leucyl aminopeptidase domain-containing protein</fullName>
    </submittedName>
</protein>
<keyword evidence="8" id="KW-1185">Reference proteome</keyword>
<dbReference type="PATRIC" id="fig|391937.3.peg.1705"/>
<dbReference type="AlphaFoldDB" id="K2MQ93"/>
<dbReference type="InterPro" id="IPR043472">
    <property type="entry name" value="Macro_dom-like"/>
</dbReference>